<protein>
    <submittedName>
        <fullName evidence="1">Uncharacterized protein</fullName>
    </submittedName>
</protein>
<evidence type="ECO:0000313" key="2">
    <source>
        <dbReference type="Proteomes" id="UP000252118"/>
    </source>
</evidence>
<accession>A0A366EPQ0</accession>
<gene>
    <name evidence="1" type="ORF">DET59_10793</name>
</gene>
<name>A0A366EPQ0_9BACI</name>
<dbReference type="EMBL" id="QNRJ01000007">
    <property type="protein sequence ID" value="RBP03946.1"/>
    <property type="molecule type" value="Genomic_DNA"/>
</dbReference>
<sequence length="64" mass="7065">MTVGMTEDAVTGISCFLVTEEDVTAEMMMIVEDAAEEEMTMSWELKITVEEDQEENVAVALSNS</sequence>
<proteinExistence type="predicted"/>
<evidence type="ECO:0000313" key="1">
    <source>
        <dbReference type="EMBL" id="RBP03946.1"/>
    </source>
</evidence>
<reference evidence="1 2" key="1">
    <citation type="submission" date="2018-06" db="EMBL/GenBank/DDBJ databases">
        <title>Freshwater and sediment microbial communities from various areas in North America, analyzing microbe dynamics in response to fracking.</title>
        <authorList>
            <person name="Lamendella R."/>
        </authorList>
    </citation>
    <scope>NUCLEOTIDE SEQUENCE [LARGE SCALE GENOMIC DNA]</scope>
    <source>
        <strain evidence="1 2">97B</strain>
    </source>
</reference>
<dbReference type="AlphaFoldDB" id="A0A366EPQ0"/>
<organism evidence="1 2">
    <name type="scientific">Rossellomorea aquimaris</name>
    <dbReference type="NCBI Taxonomy" id="189382"/>
    <lineage>
        <taxon>Bacteria</taxon>
        <taxon>Bacillati</taxon>
        <taxon>Bacillota</taxon>
        <taxon>Bacilli</taxon>
        <taxon>Bacillales</taxon>
        <taxon>Bacillaceae</taxon>
        <taxon>Rossellomorea</taxon>
    </lineage>
</organism>
<dbReference type="Proteomes" id="UP000252118">
    <property type="component" value="Unassembled WGS sequence"/>
</dbReference>
<comment type="caution">
    <text evidence="1">The sequence shown here is derived from an EMBL/GenBank/DDBJ whole genome shotgun (WGS) entry which is preliminary data.</text>
</comment>